<evidence type="ECO:0000256" key="1">
    <source>
        <dbReference type="ARBA" id="ARBA00004173"/>
    </source>
</evidence>
<feature type="compositionally biased region" description="Polar residues" evidence="9">
    <location>
        <begin position="254"/>
        <end position="263"/>
    </location>
</feature>
<evidence type="ECO:0000256" key="2">
    <source>
        <dbReference type="ARBA" id="ARBA00022448"/>
    </source>
</evidence>
<keyword evidence="5" id="KW-0811">Translocation</keyword>
<feature type="compositionally biased region" description="Acidic residues" evidence="9">
    <location>
        <begin position="223"/>
        <end position="232"/>
    </location>
</feature>
<keyword evidence="7" id="KW-1015">Disulfide bond</keyword>
<evidence type="ECO:0000256" key="6">
    <source>
        <dbReference type="ARBA" id="ARBA00023128"/>
    </source>
</evidence>
<dbReference type="EMBL" id="NNAY01000779">
    <property type="protein sequence ID" value="OXU26546.1"/>
    <property type="molecule type" value="Genomic_DNA"/>
</dbReference>
<gene>
    <name evidence="11" type="ORF">TSAR_005247</name>
</gene>
<evidence type="ECO:0000256" key="3">
    <source>
        <dbReference type="ARBA" id="ARBA00022927"/>
    </source>
</evidence>
<name>A0A232F6Q1_9HYME</name>
<dbReference type="InterPro" id="IPR039289">
    <property type="entry name" value="CHCHD4"/>
</dbReference>
<keyword evidence="8" id="KW-0676">Redox-active center</keyword>
<organism evidence="11 12">
    <name type="scientific">Trichomalopsis sarcophagae</name>
    <dbReference type="NCBI Taxonomy" id="543379"/>
    <lineage>
        <taxon>Eukaryota</taxon>
        <taxon>Metazoa</taxon>
        <taxon>Ecdysozoa</taxon>
        <taxon>Arthropoda</taxon>
        <taxon>Hexapoda</taxon>
        <taxon>Insecta</taxon>
        <taxon>Pterygota</taxon>
        <taxon>Neoptera</taxon>
        <taxon>Endopterygota</taxon>
        <taxon>Hymenoptera</taxon>
        <taxon>Apocrita</taxon>
        <taxon>Proctotrupomorpha</taxon>
        <taxon>Chalcidoidea</taxon>
        <taxon>Pteromalidae</taxon>
        <taxon>Pteromalinae</taxon>
        <taxon>Trichomalopsis</taxon>
    </lineage>
</organism>
<feature type="domain" description="CHCH" evidence="10">
    <location>
        <begin position="175"/>
        <end position="210"/>
    </location>
</feature>
<dbReference type="GO" id="GO:0005758">
    <property type="term" value="C:mitochondrial intermembrane space"/>
    <property type="evidence" value="ECO:0007669"/>
    <property type="project" value="TreeGrafter"/>
</dbReference>
<dbReference type="InterPro" id="IPR010625">
    <property type="entry name" value="CHCH"/>
</dbReference>
<feature type="compositionally biased region" description="Basic and acidic residues" evidence="9">
    <location>
        <begin position="233"/>
        <end position="253"/>
    </location>
</feature>
<evidence type="ECO:0000256" key="4">
    <source>
        <dbReference type="ARBA" id="ARBA00023002"/>
    </source>
</evidence>
<sequence>MPRARRRHRWQHEAGPAELQCYGGFCGTVLRYQVNPPESSSQLRMAEKKDLSEVRLAKYVQYALSRGFSVSIIKELYKEPDNPVTATTVKTQLLIAVRKLLGTEGAAHKVDILKAIMSIVRKEGKDTIIFATKEDHATPSKVTLPAPEPSPGLILPNGEINWNCPCLGGMATGPCGVEFREAFSCFHYSTADPKGSDCYEAFKTMQGCMSNYPALYANKGTDMDDLDNESGELENKSEDRRDLKEDEVPEVRNESSQSVTSSKTEVEPAKAQ</sequence>
<comment type="caution">
    <text evidence="11">The sequence shown here is derived from an EMBL/GenBank/DDBJ whole genome shotgun (WGS) entry which is preliminary data.</text>
</comment>
<evidence type="ECO:0000259" key="10">
    <source>
        <dbReference type="Pfam" id="PF06747"/>
    </source>
</evidence>
<protein>
    <recommendedName>
        <fullName evidence="10">CHCH domain-containing protein</fullName>
    </recommendedName>
</protein>
<dbReference type="GO" id="GO:0045041">
    <property type="term" value="P:protein import into mitochondrial intermembrane space"/>
    <property type="evidence" value="ECO:0007669"/>
    <property type="project" value="InterPro"/>
</dbReference>
<keyword evidence="4" id="KW-0560">Oxidoreductase</keyword>
<comment type="subcellular location">
    <subcellularLocation>
        <location evidence="1">Mitochondrion</location>
    </subcellularLocation>
</comment>
<feature type="region of interest" description="Disordered" evidence="9">
    <location>
        <begin position="221"/>
        <end position="272"/>
    </location>
</feature>
<dbReference type="Gene3D" id="1.10.287.2900">
    <property type="match status" value="1"/>
</dbReference>
<proteinExistence type="predicted"/>
<dbReference type="Pfam" id="PF06747">
    <property type="entry name" value="CHCH"/>
    <property type="match status" value="1"/>
</dbReference>
<dbReference type="STRING" id="543379.A0A232F6Q1"/>
<keyword evidence="12" id="KW-1185">Reference proteome</keyword>
<reference evidence="11 12" key="1">
    <citation type="journal article" date="2017" name="Curr. Biol.">
        <title>The Evolution of Venom by Co-option of Single-Copy Genes.</title>
        <authorList>
            <person name="Martinson E.O."/>
            <person name="Mrinalini"/>
            <person name="Kelkar Y.D."/>
            <person name="Chang C.H."/>
            <person name="Werren J.H."/>
        </authorList>
    </citation>
    <scope>NUCLEOTIDE SEQUENCE [LARGE SCALE GENOMIC DNA]</scope>
    <source>
        <strain evidence="11 12">Alberta</strain>
        <tissue evidence="11">Whole body</tissue>
    </source>
</reference>
<evidence type="ECO:0000256" key="5">
    <source>
        <dbReference type="ARBA" id="ARBA00023010"/>
    </source>
</evidence>
<evidence type="ECO:0000256" key="8">
    <source>
        <dbReference type="ARBA" id="ARBA00023284"/>
    </source>
</evidence>
<dbReference type="PROSITE" id="PS51808">
    <property type="entry name" value="CHCH"/>
    <property type="match status" value="1"/>
</dbReference>
<dbReference type="AlphaFoldDB" id="A0A232F6Q1"/>
<evidence type="ECO:0000256" key="9">
    <source>
        <dbReference type="SAM" id="MobiDB-lite"/>
    </source>
</evidence>
<dbReference type="PANTHER" id="PTHR21622">
    <property type="entry name" value="COILED-COIL-HELIX-COILED-COIL-HELIX DOMAIN CONTAINING 4"/>
    <property type="match status" value="1"/>
</dbReference>
<evidence type="ECO:0000313" key="12">
    <source>
        <dbReference type="Proteomes" id="UP000215335"/>
    </source>
</evidence>
<keyword evidence="2" id="KW-0813">Transport</keyword>
<accession>A0A232F6Q1</accession>
<keyword evidence="3" id="KW-0653">Protein transport</keyword>
<evidence type="ECO:0000256" key="7">
    <source>
        <dbReference type="ARBA" id="ARBA00023157"/>
    </source>
</evidence>
<dbReference type="OrthoDB" id="7481291at2759"/>
<keyword evidence="6" id="KW-0496">Mitochondrion</keyword>
<evidence type="ECO:0000313" key="11">
    <source>
        <dbReference type="EMBL" id="OXU26546.1"/>
    </source>
</evidence>
<dbReference type="Proteomes" id="UP000215335">
    <property type="component" value="Unassembled WGS sequence"/>
</dbReference>
<dbReference type="PANTHER" id="PTHR21622:SF0">
    <property type="entry name" value="COILED-COIL-HELIX-COILED-COIL-HELIX DOMAIN CONTAINING 4"/>
    <property type="match status" value="1"/>
</dbReference>
<dbReference type="GO" id="GO:0015035">
    <property type="term" value="F:protein-disulfide reductase activity"/>
    <property type="evidence" value="ECO:0007669"/>
    <property type="project" value="InterPro"/>
</dbReference>